<dbReference type="EMBL" id="JARKIE010000213">
    <property type="protein sequence ID" value="KAJ7665713.1"/>
    <property type="molecule type" value="Genomic_DNA"/>
</dbReference>
<reference evidence="1" key="1">
    <citation type="submission" date="2023-03" db="EMBL/GenBank/DDBJ databases">
        <title>Massive genome expansion in bonnet fungi (Mycena s.s.) driven by repeated elements and novel gene families across ecological guilds.</title>
        <authorList>
            <consortium name="Lawrence Berkeley National Laboratory"/>
            <person name="Harder C.B."/>
            <person name="Miyauchi S."/>
            <person name="Viragh M."/>
            <person name="Kuo A."/>
            <person name="Thoen E."/>
            <person name="Andreopoulos B."/>
            <person name="Lu D."/>
            <person name="Skrede I."/>
            <person name="Drula E."/>
            <person name="Henrissat B."/>
            <person name="Morin E."/>
            <person name="Kohler A."/>
            <person name="Barry K."/>
            <person name="LaButti K."/>
            <person name="Morin E."/>
            <person name="Salamov A."/>
            <person name="Lipzen A."/>
            <person name="Mereny Z."/>
            <person name="Hegedus B."/>
            <person name="Baldrian P."/>
            <person name="Stursova M."/>
            <person name="Weitz H."/>
            <person name="Taylor A."/>
            <person name="Grigoriev I.V."/>
            <person name="Nagy L.G."/>
            <person name="Martin F."/>
            <person name="Kauserud H."/>
        </authorList>
    </citation>
    <scope>NUCLEOTIDE SEQUENCE</scope>
    <source>
        <strain evidence="1">CBHHK067</strain>
    </source>
</reference>
<sequence length="181" mass="20397">MTVDKRKIEGDTAGDNRDWGLQRSIDQIWQKLDGRAIGACQWLACIHESPDMLVILIMHFGASTLQVDGIQEVTRLGRAGDELRLQHEEEARRRGADKISGRKKMVRLFCVGNCLFAGSFTGLKAKNGIILMITVEKQIICPKEKRTPGGVSPRWVKNQVLGLYRHLFLTEVKDEDKTAHT</sequence>
<comment type="caution">
    <text evidence="1">The sequence shown here is derived from an EMBL/GenBank/DDBJ whole genome shotgun (WGS) entry which is preliminary data.</text>
</comment>
<proteinExistence type="predicted"/>
<organism evidence="1 2">
    <name type="scientific">Mycena rosella</name>
    <name type="common">Pink bonnet</name>
    <name type="synonym">Agaricus rosellus</name>
    <dbReference type="NCBI Taxonomy" id="1033263"/>
    <lineage>
        <taxon>Eukaryota</taxon>
        <taxon>Fungi</taxon>
        <taxon>Dikarya</taxon>
        <taxon>Basidiomycota</taxon>
        <taxon>Agaricomycotina</taxon>
        <taxon>Agaricomycetes</taxon>
        <taxon>Agaricomycetidae</taxon>
        <taxon>Agaricales</taxon>
        <taxon>Marasmiineae</taxon>
        <taxon>Mycenaceae</taxon>
        <taxon>Mycena</taxon>
    </lineage>
</organism>
<dbReference type="Proteomes" id="UP001221757">
    <property type="component" value="Unassembled WGS sequence"/>
</dbReference>
<evidence type="ECO:0000313" key="2">
    <source>
        <dbReference type="Proteomes" id="UP001221757"/>
    </source>
</evidence>
<dbReference type="AlphaFoldDB" id="A0AAD7CZB6"/>
<gene>
    <name evidence="1" type="ORF">B0H17DRAFT_1184481</name>
</gene>
<evidence type="ECO:0000313" key="1">
    <source>
        <dbReference type="EMBL" id="KAJ7665713.1"/>
    </source>
</evidence>
<protein>
    <submittedName>
        <fullName evidence="1">Uncharacterized protein</fullName>
    </submittedName>
</protein>
<keyword evidence="2" id="KW-1185">Reference proteome</keyword>
<accession>A0AAD7CZB6</accession>
<name>A0AAD7CZB6_MYCRO</name>